<keyword evidence="3" id="KW-1185">Reference proteome</keyword>
<feature type="compositionally biased region" description="Basic residues" evidence="1">
    <location>
        <begin position="1"/>
        <end position="10"/>
    </location>
</feature>
<sequence>MKSRRGRVGRWGRPAAPGHAQRRDRTPLRFSLLLSRPPSAGGGGAPFGTWRNGPSKVSRKLLQLLRAPSVIQRPFQRVHTVERY</sequence>
<evidence type="ECO:0000256" key="1">
    <source>
        <dbReference type="SAM" id="MobiDB-lite"/>
    </source>
</evidence>
<dbReference type="AlphaFoldDB" id="A0A9Q1EE11"/>
<organism evidence="2 3">
    <name type="scientific">Synaphobranchus kaupii</name>
    <name type="common">Kaup's arrowtooth eel</name>
    <dbReference type="NCBI Taxonomy" id="118154"/>
    <lineage>
        <taxon>Eukaryota</taxon>
        <taxon>Metazoa</taxon>
        <taxon>Chordata</taxon>
        <taxon>Craniata</taxon>
        <taxon>Vertebrata</taxon>
        <taxon>Euteleostomi</taxon>
        <taxon>Actinopterygii</taxon>
        <taxon>Neopterygii</taxon>
        <taxon>Teleostei</taxon>
        <taxon>Anguilliformes</taxon>
        <taxon>Synaphobranchidae</taxon>
        <taxon>Synaphobranchus</taxon>
    </lineage>
</organism>
<evidence type="ECO:0000313" key="2">
    <source>
        <dbReference type="EMBL" id="KAJ8337102.1"/>
    </source>
</evidence>
<reference evidence="2" key="1">
    <citation type="journal article" date="2023" name="Science">
        <title>Genome structures resolve the early diversification of teleost fishes.</title>
        <authorList>
            <person name="Parey E."/>
            <person name="Louis A."/>
            <person name="Montfort J."/>
            <person name="Bouchez O."/>
            <person name="Roques C."/>
            <person name="Iampietro C."/>
            <person name="Lluch J."/>
            <person name="Castinel A."/>
            <person name="Donnadieu C."/>
            <person name="Desvignes T."/>
            <person name="Floi Bucao C."/>
            <person name="Jouanno E."/>
            <person name="Wen M."/>
            <person name="Mejri S."/>
            <person name="Dirks R."/>
            <person name="Jansen H."/>
            <person name="Henkel C."/>
            <person name="Chen W.J."/>
            <person name="Zahm M."/>
            <person name="Cabau C."/>
            <person name="Klopp C."/>
            <person name="Thompson A.W."/>
            <person name="Robinson-Rechavi M."/>
            <person name="Braasch I."/>
            <person name="Lecointre G."/>
            <person name="Bobe J."/>
            <person name="Postlethwait J.H."/>
            <person name="Berthelot C."/>
            <person name="Roest Crollius H."/>
            <person name="Guiguen Y."/>
        </authorList>
    </citation>
    <scope>NUCLEOTIDE SEQUENCE</scope>
    <source>
        <strain evidence="2">WJC10195</strain>
    </source>
</reference>
<gene>
    <name evidence="2" type="ORF">SKAU_G00383220</name>
</gene>
<comment type="caution">
    <text evidence="2">The sequence shown here is derived from an EMBL/GenBank/DDBJ whole genome shotgun (WGS) entry which is preliminary data.</text>
</comment>
<protein>
    <submittedName>
        <fullName evidence="2">Uncharacterized protein</fullName>
    </submittedName>
</protein>
<dbReference type="EMBL" id="JAINUF010000019">
    <property type="protein sequence ID" value="KAJ8337102.1"/>
    <property type="molecule type" value="Genomic_DNA"/>
</dbReference>
<proteinExistence type="predicted"/>
<feature type="region of interest" description="Disordered" evidence="1">
    <location>
        <begin position="1"/>
        <end position="27"/>
    </location>
</feature>
<accession>A0A9Q1EE11</accession>
<evidence type="ECO:0000313" key="3">
    <source>
        <dbReference type="Proteomes" id="UP001152622"/>
    </source>
</evidence>
<name>A0A9Q1EE11_SYNKA</name>
<dbReference type="Proteomes" id="UP001152622">
    <property type="component" value="Chromosome 19"/>
</dbReference>